<name>A0ABD4E078_9BURK</name>
<evidence type="ECO:0000313" key="2">
    <source>
        <dbReference type="Proteomes" id="UP000057910"/>
    </source>
</evidence>
<proteinExistence type="predicted"/>
<comment type="caution">
    <text evidence="1">The sequence shown here is derived from an EMBL/GenBank/DDBJ whole genome shotgun (WGS) entry which is preliminary data.</text>
</comment>
<reference evidence="1 2" key="1">
    <citation type="submission" date="2015-11" db="EMBL/GenBank/DDBJ databases">
        <title>Expanding the genomic diversity of Burkholderia species for the development of highly accurate diagnostics.</title>
        <authorList>
            <person name="Sahl J."/>
            <person name="Keim P."/>
            <person name="Wagner D."/>
        </authorList>
    </citation>
    <scope>NUCLEOTIDE SEQUENCE [LARGE SCALE GENOMIC DNA]</scope>
    <source>
        <strain evidence="1 2">MSMB1585WGS</strain>
    </source>
</reference>
<dbReference type="AlphaFoldDB" id="A0ABD4E078"/>
<dbReference type="EMBL" id="LPAD01000071">
    <property type="protein sequence ID" value="KVN83415.1"/>
    <property type="molecule type" value="Genomic_DNA"/>
</dbReference>
<accession>A0ABD4E078</accession>
<protein>
    <submittedName>
        <fullName evidence="1">Uncharacterized protein</fullName>
    </submittedName>
</protein>
<gene>
    <name evidence="1" type="ORF">WJ68_15990</name>
</gene>
<dbReference type="Proteomes" id="UP000057910">
    <property type="component" value="Unassembled WGS sequence"/>
</dbReference>
<sequence>MINSVPVAINNAARTVTLKHPNAQDCMVFRKVLGRVAPDGSTEGGLPTLGGLGVLTPEDEETFEYRPLGEGKVLITSHFDGTLDMTDRGDALAPDVQLLEALVESLDVPGFAVKKYDLIAMMPGGGVVIGYEVVGMTSAVGIYPYAQKWVLAPRDELSDLTPWTK</sequence>
<evidence type="ECO:0000313" key="1">
    <source>
        <dbReference type="EMBL" id="KVN83415.1"/>
    </source>
</evidence>
<dbReference type="RefSeq" id="WP_060040222.1">
    <property type="nucleotide sequence ID" value="NZ_LPAD01000071.1"/>
</dbReference>
<organism evidence="1 2">
    <name type="scientific">Burkholderia ubonensis</name>
    <dbReference type="NCBI Taxonomy" id="101571"/>
    <lineage>
        <taxon>Bacteria</taxon>
        <taxon>Pseudomonadati</taxon>
        <taxon>Pseudomonadota</taxon>
        <taxon>Betaproteobacteria</taxon>
        <taxon>Burkholderiales</taxon>
        <taxon>Burkholderiaceae</taxon>
        <taxon>Burkholderia</taxon>
        <taxon>Burkholderia cepacia complex</taxon>
    </lineage>
</organism>